<keyword evidence="5" id="KW-1185">Reference proteome</keyword>
<organism evidence="4 5">
    <name type="scientific">Calocera cornea HHB12733</name>
    <dbReference type="NCBI Taxonomy" id="1353952"/>
    <lineage>
        <taxon>Eukaryota</taxon>
        <taxon>Fungi</taxon>
        <taxon>Dikarya</taxon>
        <taxon>Basidiomycota</taxon>
        <taxon>Agaricomycotina</taxon>
        <taxon>Dacrymycetes</taxon>
        <taxon>Dacrymycetales</taxon>
        <taxon>Dacrymycetaceae</taxon>
        <taxon>Calocera</taxon>
    </lineage>
</organism>
<dbReference type="GO" id="GO:0005737">
    <property type="term" value="C:cytoplasm"/>
    <property type="evidence" value="ECO:0007669"/>
    <property type="project" value="TreeGrafter"/>
</dbReference>
<comment type="similarity">
    <text evidence="1">Belongs to the PhzF family.</text>
</comment>
<dbReference type="Gene3D" id="3.10.310.10">
    <property type="entry name" value="Diaminopimelate Epimerase, Chain A, domain 1"/>
    <property type="match status" value="2"/>
</dbReference>
<dbReference type="PANTHER" id="PTHR13774:SF17">
    <property type="entry name" value="PHENAZINE BIOSYNTHESIS-LIKE DOMAIN-CONTAINING PROTEIN"/>
    <property type="match status" value="1"/>
</dbReference>
<reference evidence="4 5" key="1">
    <citation type="journal article" date="2016" name="Mol. Biol. Evol.">
        <title>Comparative Genomics of Early-Diverging Mushroom-Forming Fungi Provides Insights into the Origins of Lignocellulose Decay Capabilities.</title>
        <authorList>
            <person name="Nagy L.G."/>
            <person name="Riley R."/>
            <person name="Tritt A."/>
            <person name="Adam C."/>
            <person name="Daum C."/>
            <person name="Floudas D."/>
            <person name="Sun H."/>
            <person name="Yadav J.S."/>
            <person name="Pangilinan J."/>
            <person name="Larsson K.H."/>
            <person name="Matsuura K."/>
            <person name="Barry K."/>
            <person name="Labutti K."/>
            <person name="Kuo R."/>
            <person name="Ohm R.A."/>
            <person name="Bhattacharya S.S."/>
            <person name="Shirouzu T."/>
            <person name="Yoshinaga Y."/>
            <person name="Martin F.M."/>
            <person name="Grigoriev I.V."/>
            <person name="Hibbett D.S."/>
        </authorList>
    </citation>
    <scope>NUCLEOTIDE SEQUENCE [LARGE SCALE GENOMIC DNA]</scope>
    <source>
        <strain evidence="4 5">HHB12733</strain>
    </source>
</reference>
<dbReference type="PANTHER" id="PTHR13774">
    <property type="entry name" value="PHENAZINE BIOSYNTHESIS PROTEIN"/>
    <property type="match status" value="1"/>
</dbReference>
<dbReference type="EMBL" id="KV424021">
    <property type="protein sequence ID" value="KZT54142.1"/>
    <property type="molecule type" value="Genomic_DNA"/>
</dbReference>
<dbReference type="STRING" id="1353952.A0A165E5L4"/>
<protein>
    <submittedName>
        <fullName evidence="4">Diaminopimelate epimerase-like protein</fullName>
    </submittedName>
</protein>
<evidence type="ECO:0000313" key="5">
    <source>
        <dbReference type="Proteomes" id="UP000076842"/>
    </source>
</evidence>
<evidence type="ECO:0000313" key="4">
    <source>
        <dbReference type="EMBL" id="KZT54142.1"/>
    </source>
</evidence>
<dbReference type="FunCoup" id="A0A165E5L4">
    <property type="interactions" value="364"/>
</dbReference>
<feature type="active site" evidence="3">
    <location>
        <position position="45"/>
    </location>
</feature>
<dbReference type="Pfam" id="PF02567">
    <property type="entry name" value="PhzC-PhzF"/>
    <property type="match status" value="1"/>
</dbReference>
<evidence type="ECO:0000256" key="1">
    <source>
        <dbReference type="ARBA" id="ARBA00008270"/>
    </source>
</evidence>
<accession>A0A165E5L4</accession>
<dbReference type="NCBIfam" id="TIGR00654">
    <property type="entry name" value="PhzF_family"/>
    <property type="match status" value="1"/>
</dbReference>
<dbReference type="InParanoid" id="A0A165E5L4"/>
<dbReference type="OrthoDB" id="75169at2759"/>
<sequence>MGLPYTVVDAFTPTAFAGNPASVIITDKPLQDEQMQLIARFNLAETAFLVRKEIGKDGSFARLVLRWFTPTVEIPLCGHATLASAYVLFSQLPPACQTIKFDTKSGQLLATRLESGKIQLEFPAGTLTLASGEVAAQVKNVIQQCTTDGLEIGYVGLGHGAGFDGFVLAEVASGTGLKDIPFNPGPLMQLAPQHGILVLTSPGPTWGQVPDFVSRVFSPANGIPEDPVTGAAHCMLAPYWTKRLGKKDGDTITARQVSARGGDLGVAWDQKRGVVRLIGDAVVVHQGELLSLP</sequence>
<dbReference type="GO" id="GO:0016853">
    <property type="term" value="F:isomerase activity"/>
    <property type="evidence" value="ECO:0007669"/>
    <property type="project" value="UniProtKB-KW"/>
</dbReference>
<dbReference type="PIRSF" id="PIRSF016184">
    <property type="entry name" value="PhzC_PhzF"/>
    <property type="match status" value="1"/>
</dbReference>
<dbReference type="AlphaFoldDB" id="A0A165E5L4"/>
<name>A0A165E5L4_9BASI</name>
<evidence type="ECO:0000256" key="3">
    <source>
        <dbReference type="PIRSR" id="PIRSR016184-1"/>
    </source>
</evidence>
<dbReference type="Proteomes" id="UP000076842">
    <property type="component" value="Unassembled WGS sequence"/>
</dbReference>
<dbReference type="SUPFAM" id="SSF54506">
    <property type="entry name" value="Diaminopimelate epimerase-like"/>
    <property type="match status" value="1"/>
</dbReference>
<keyword evidence="2" id="KW-0413">Isomerase</keyword>
<dbReference type="InterPro" id="IPR003719">
    <property type="entry name" value="Phenazine_PhzF-like"/>
</dbReference>
<gene>
    <name evidence="4" type="ORF">CALCODRAFT_23112</name>
</gene>
<evidence type="ECO:0000256" key="2">
    <source>
        <dbReference type="ARBA" id="ARBA00023235"/>
    </source>
</evidence>
<proteinExistence type="inferred from homology"/>